<dbReference type="FunFam" id="1.10.510.10:FF:000571">
    <property type="entry name" value="Maternal embryonic leucine zipper kinase"/>
    <property type="match status" value="1"/>
</dbReference>
<dbReference type="SMART" id="SM00220">
    <property type="entry name" value="S_TKc"/>
    <property type="match status" value="1"/>
</dbReference>
<evidence type="ECO:0000259" key="10">
    <source>
        <dbReference type="PROSITE" id="PS50011"/>
    </source>
</evidence>
<organism evidence="11 12">
    <name type="scientific">Fukomys damarensis</name>
    <name type="common">Damaraland mole rat</name>
    <name type="synonym">Cryptomys damarensis</name>
    <dbReference type="NCBI Taxonomy" id="885580"/>
    <lineage>
        <taxon>Eukaryota</taxon>
        <taxon>Metazoa</taxon>
        <taxon>Chordata</taxon>
        <taxon>Craniata</taxon>
        <taxon>Vertebrata</taxon>
        <taxon>Euteleostomi</taxon>
        <taxon>Mammalia</taxon>
        <taxon>Eutheria</taxon>
        <taxon>Euarchontoglires</taxon>
        <taxon>Glires</taxon>
        <taxon>Rodentia</taxon>
        <taxon>Hystricomorpha</taxon>
        <taxon>Bathyergidae</taxon>
        <taxon>Fukomys</taxon>
    </lineage>
</organism>
<dbReference type="GO" id="GO:0035556">
    <property type="term" value="P:intracellular signal transduction"/>
    <property type="evidence" value="ECO:0007669"/>
    <property type="project" value="TreeGrafter"/>
</dbReference>
<dbReference type="PANTHER" id="PTHR24346">
    <property type="entry name" value="MAP/MICROTUBULE AFFINITY-REGULATING KINASE"/>
    <property type="match status" value="1"/>
</dbReference>
<feature type="compositionally biased region" description="Polar residues" evidence="9">
    <location>
        <begin position="329"/>
        <end position="350"/>
    </location>
</feature>
<evidence type="ECO:0000256" key="3">
    <source>
        <dbReference type="ARBA" id="ARBA00022679"/>
    </source>
</evidence>
<evidence type="ECO:0000256" key="7">
    <source>
        <dbReference type="ARBA" id="ARBA00047899"/>
    </source>
</evidence>
<evidence type="ECO:0000256" key="5">
    <source>
        <dbReference type="ARBA" id="ARBA00022777"/>
    </source>
</evidence>
<evidence type="ECO:0000256" key="1">
    <source>
        <dbReference type="ARBA" id="ARBA00012513"/>
    </source>
</evidence>
<dbReference type="Proteomes" id="UP000028990">
    <property type="component" value="Unassembled WGS sequence"/>
</dbReference>
<dbReference type="STRING" id="885580.ENSFDAP00000007788"/>
<dbReference type="FunFam" id="1.10.8.10:FF:000005">
    <property type="entry name" value="Non-specific serine/threonine protein kinase"/>
    <property type="match status" value="1"/>
</dbReference>
<dbReference type="InterPro" id="IPR011009">
    <property type="entry name" value="Kinase-like_dom_sf"/>
</dbReference>
<dbReference type="PROSITE" id="PS50011">
    <property type="entry name" value="PROTEIN_KINASE_DOM"/>
    <property type="match status" value="1"/>
</dbReference>
<dbReference type="Pfam" id="PF00069">
    <property type="entry name" value="Pkinase"/>
    <property type="match status" value="1"/>
</dbReference>
<dbReference type="InterPro" id="IPR000719">
    <property type="entry name" value="Prot_kinase_dom"/>
</dbReference>
<evidence type="ECO:0000256" key="6">
    <source>
        <dbReference type="ARBA" id="ARBA00022840"/>
    </source>
</evidence>
<dbReference type="InterPro" id="IPR008271">
    <property type="entry name" value="Ser/Thr_kinase_AS"/>
</dbReference>
<evidence type="ECO:0000313" key="11">
    <source>
        <dbReference type="EMBL" id="KFO37607.1"/>
    </source>
</evidence>
<keyword evidence="6" id="KW-0067">ATP-binding</keyword>
<accession>A0A091E2Q1</accession>
<comment type="catalytic activity">
    <reaction evidence="7">
        <text>L-threonyl-[protein] + ATP = O-phospho-L-threonyl-[protein] + ADP + H(+)</text>
        <dbReference type="Rhea" id="RHEA:46608"/>
        <dbReference type="Rhea" id="RHEA-COMP:11060"/>
        <dbReference type="Rhea" id="RHEA-COMP:11605"/>
        <dbReference type="ChEBI" id="CHEBI:15378"/>
        <dbReference type="ChEBI" id="CHEBI:30013"/>
        <dbReference type="ChEBI" id="CHEBI:30616"/>
        <dbReference type="ChEBI" id="CHEBI:61977"/>
        <dbReference type="ChEBI" id="CHEBI:456216"/>
        <dbReference type="EC" id="2.7.11.1"/>
    </reaction>
</comment>
<keyword evidence="4" id="KW-0547">Nucleotide-binding</keyword>
<evidence type="ECO:0000256" key="2">
    <source>
        <dbReference type="ARBA" id="ARBA00022527"/>
    </source>
</evidence>
<reference evidence="11 12" key="1">
    <citation type="submission" date="2013-11" db="EMBL/GenBank/DDBJ databases">
        <title>The Damaraland mole rat (Fukomys damarensis) genome and evolution of African mole rats.</title>
        <authorList>
            <person name="Gladyshev V.N."/>
            <person name="Fang X."/>
        </authorList>
    </citation>
    <scope>NUCLEOTIDE SEQUENCE [LARGE SCALE GENOMIC DNA]</scope>
    <source>
        <tissue evidence="11">Liver</tissue>
    </source>
</reference>
<dbReference type="GO" id="GO:0005524">
    <property type="term" value="F:ATP binding"/>
    <property type="evidence" value="ECO:0007669"/>
    <property type="project" value="UniProtKB-KW"/>
</dbReference>
<proteinExistence type="predicted"/>
<sequence>MERLRDHYHILRKINKGNYADVMLAQHLSTGMTVAVKVLPKGGNSDHIASEVNIMKSLQHPNVIRLLQVIETEEEVCMVMEYVSGGELLHHIRETSGLQEEEARRIFWQIICAIQYLHEQGIVHGDLKSNNILLDEDGTVKICDFGEGTKIAPEQNLNKICSPLPDTAQETLLCRRQLFAGDIWKLGVILYEVMAGLTPFKEIHPFRLKQQILQGRHYCPHTFSTDLQNLIGTLLTINNSQCPTLEEISRHPWLHQGKPPSPPPPDLLPECPKPEILKLMFALGHNPEEVKESLRLKKYDHRMATYLILERQARQGTGIRIRVKPANEGDTSSPDPTDATPSALLQSSGVPQPAPRNDAFLPGNQLDRKHELCTTAKCTATCQPCTESMSSSSCKERLCWQRVKRGIAGFVQKLCSCCLLSQKKNRVVPM</sequence>
<dbReference type="Gene3D" id="1.10.8.10">
    <property type="entry name" value="DNA helicase RuvA subunit, C-terminal domain"/>
    <property type="match status" value="1"/>
</dbReference>
<evidence type="ECO:0000256" key="9">
    <source>
        <dbReference type="SAM" id="MobiDB-lite"/>
    </source>
</evidence>
<dbReference type="GO" id="GO:0004674">
    <property type="term" value="F:protein serine/threonine kinase activity"/>
    <property type="evidence" value="ECO:0007669"/>
    <property type="project" value="UniProtKB-KW"/>
</dbReference>
<dbReference type="AlphaFoldDB" id="A0A091E2Q1"/>
<evidence type="ECO:0000313" key="12">
    <source>
        <dbReference type="Proteomes" id="UP000028990"/>
    </source>
</evidence>
<dbReference type="PROSITE" id="PS00108">
    <property type="entry name" value="PROTEIN_KINASE_ST"/>
    <property type="match status" value="1"/>
</dbReference>
<name>A0A091E2Q1_FUKDA</name>
<gene>
    <name evidence="11" type="ORF">H920_00984</name>
</gene>
<dbReference type="CDD" id="cd14337">
    <property type="entry name" value="UBA_MARK_Par1"/>
    <property type="match status" value="1"/>
</dbReference>
<keyword evidence="5 11" id="KW-0418">Kinase</keyword>
<feature type="region of interest" description="Disordered" evidence="9">
    <location>
        <begin position="319"/>
        <end position="357"/>
    </location>
</feature>
<keyword evidence="2" id="KW-0723">Serine/threonine-protein kinase</keyword>
<dbReference type="GO" id="GO:0005737">
    <property type="term" value="C:cytoplasm"/>
    <property type="evidence" value="ECO:0007669"/>
    <property type="project" value="TreeGrafter"/>
</dbReference>
<keyword evidence="3" id="KW-0808">Transferase</keyword>
<dbReference type="FunFam" id="3.30.200.20:FF:000003">
    <property type="entry name" value="Non-specific serine/threonine protein kinase"/>
    <property type="match status" value="1"/>
</dbReference>
<dbReference type="PANTHER" id="PTHR24346:SF82">
    <property type="entry name" value="KP78A-RELATED"/>
    <property type="match status" value="1"/>
</dbReference>
<keyword evidence="12" id="KW-1185">Reference proteome</keyword>
<dbReference type="Gene3D" id="3.30.200.20">
    <property type="entry name" value="Phosphorylase Kinase, domain 1"/>
    <property type="match status" value="1"/>
</dbReference>
<dbReference type="eggNOG" id="KOG0586">
    <property type="taxonomic scope" value="Eukaryota"/>
</dbReference>
<evidence type="ECO:0000256" key="8">
    <source>
        <dbReference type="ARBA" id="ARBA00048679"/>
    </source>
</evidence>
<comment type="catalytic activity">
    <reaction evidence="8">
        <text>L-seryl-[protein] + ATP = O-phospho-L-seryl-[protein] + ADP + H(+)</text>
        <dbReference type="Rhea" id="RHEA:17989"/>
        <dbReference type="Rhea" id="RHEA-COMP:9863"/>
        <dbReference type="Rhea" id="RHEA-COMP:11604"/>
        <dbReference type="ChEBI" id="CHEBI:15378"/>
        <dbReference type="ChEBI" id="CHEBI:29999"/>
        <dbReference type="ChEBI" id="CHEBI:30616"/>
        <dbReference type="ChEBI" id="CHEBI:83421"/>
        <dbReference type="ChEBI" id="CHEBI:456216"/>
        <dbReference type="EC" id="2.7.11.1"/>
    </reaction>
</comment>
<dbReference type="Gene3D" id="1.10.510.10">
    <property type="entry name" value="Transferase(Phosphotransferase) domain 1"/>
    <property type="match status" value="1"/>
</dbReference>
<protein>
    <recommendedName>
        <fullName evidence="1">non-specific serine/threonine protein kinase</fullName>
        <ecNumber evidence="1">2.7.11.1</ecNumber>
    </recommendedName>
</protein>
<feature type="domain" description="Protein kinase" evidence="10">
    <location>
        <begin position="8"/>
        <end position="254"/>
    </location>
</feature>
<evidence type="ECO:0000256" key="4">
    <source>
        <dbReference type="ARBA" id="ARBA00022741"/>
    </source>
</evidence>
<dbReference type="SUPFAM" id="SSF56112">
    <property type="entry name" value="Protein kinase-like (PK-like)"/>
    <property type="match status" value="1"/>
</dbReference>
<dbReference type="EMBL" id="KN120773">
    <property type="protein sequence ID" value="KFO37607.1"/>
    <property type="molecule type" value="Genomic_DNA"/>
</dbReference>
<dbReference type="EC" id="2.7.11.1" evidence="1"/>